<dbReference type="STRING" id="280871.TL10_25945"/>
<name>A0A0D1KZA9_9MYCO</name>
<dbReference type="CDD" id="cd06587">
    <property type="entry name" value="VOC"/>
    <property type="match status" value="1"/>
</dbReference>
<dbReference type="PROSITE" id="PS51819">
    <property type="entry name" value="VOC"/>
    <property type="match status" value="1"/>
</dbReference>
<dbReference type="InterPro" id="IPR029068">
    <property type="entry name" value="Glyas_Bleomycin-R_OHBP_Dase"/>
</dbReference>
<evidence type="ECO:0000313" key="2">
    <source>
        <dbReference type="EMBL" id="KIU14150.1"/>
    </source>
</evidence>
<proteinExistence type="predicted"/>
<evidence type="ECO:0000313" key="3">
    <source>
        <dbReference type="Proteomes" id="UP000032221"/>
    </source>
</evidence>
<dbReference type="EMBL" id="JXST01000051">
    <property type="protein sequence ID" value="KIU14150.1"/>
    <property type="molecule type" value="Genomic_DNA"/>
</dbReference>
<accession>A0A0D1KZA9</accession>
<dbReference type="PATRIC" id="fig|280871.6.peg.5379"/>
<reference evidence="2 3" key="1">
    <citation type="submission" date="2015-01" db="EMBL/GenBank/DDBJ databases">
        <title>Genome sequence of Mycobacterium llatzerense and Mycobacterium immunogenum recovered from brain abscess.</title>
        <authorList>
            <person name="Greninger A.L."/>
            <person name="Langelier C."/>
            <person name="Cunningham G."/>
            <person name="Chiu C.Y."/>
            <person name="Miller S."/>
        </authorList>
    </citation>
    <scope>NUCLEOTIDE SEQUENCE [LARGE SCALE GENOMIC DNA]</scope>
    <source>
        <strain evidence="2 3">CLUC14</strain>
    </source>
</reference>
<dbReference type="InterPro" id="IPR037523">
    <property type="entry name" value="VOC_core"/>
</dbReference>
<dbReference type="Gene3D" id="3.10.180.10">
    <property type="entry name" value="2,3-Dihydroxybiphenyl 1,2-Dioxygenase, domain 1"/>
    <property type="match status" value="1"/>
</dbReference>
<dbReference type="InterPro" id="IPR041581">
    <property type="entry name" value="Glyoxalase_6"/>
</dbReference>
<dbReference type="PANTHER" id="PTHR35908:SF1">
    <property type="entry name" value="CONSERVED PROTEIN"/>
    <property type="match status" value="1"/>
</dbReference>
<dbReference type="OrthoDB" id="3212826at2"/>
<keyword evidence="3" id="KW-1185">Reference proteome</keyword>
<dbReference type="SUPFAM" id="SSF54593">
    <property type="entry name" value="Glyoxalase/Bleomycin resistance protein/Dihydroxybiphenyl dioxygenase"/>
    <property type="match status" value="1"/>
</dbReference>
<dbReference type="RefSeq" id="WP_043987923.1">
    <property type="nucleotide sequence ID" value="NZ_JXST01000051.1"/>
</dbReference>
<dbReference type="PANTHER" id="PTHR35908">
    <property type="entry name" value="HYPOTHETICAL FUSION PROTEIN"/>
    <property type="match status" value="1"/>
</dbReference>
<sequence length="117" mass="12830">MALKVEMVTFDCTDAQALADWWAAQFGGKVHTLMPEEFFVVNFAEGPNLGFQQVDDPTPGKNRLHLDFHLEGDIEPEIERLKAAGASETERHAFGEVARWVVLADPEGNAFCIAGAA</sequence>
<comment type="caution">
    <text evidence="2">The sequence shown here is derived from an EMBL/GenBank/DDBJ whole genome shotgun (WGS) entry which is preliminary data.</text>
</comment>
<organism evidence="2 3">
    <name type="scientific">Mycolicibacterium llatzerense</name>
    <dbReference type="NCBI Taxonomy" id="280871"/>
    <lineage>
        <taxon>Bacteria</taxon>
        <taxon>Bacillati</taxon>
        <taxon>Actinomycetota</taxon>
        <taxon>Actinomycetes</taxon>
        <taxon>Mycobacteriales</taxon>
        <taxon>Mycobacteriaceae</taxon>
        <taxon>Mycolicibacterium</taxon>
    </lineage>
</organism>
<dbReference type="Proteomes" id="UP000032221">
    <property type="component" value="Unassembled WGS sequence"/>
</dbReference>
<protein>
    <submittedName>
        <fullName evidence="2">Glyoxalase</fullName>
    </submittedName>
</protein>
<evidence type="ECO:0000259" key="1">
    <source>
        <dbReference type="PROSITE" id="PS51819"/>
    </source>
</evidence>
<gene>
    <name evidence="2" type="ORF">TL10_25945</name>
</gene>
<feature type="domain" description="VOC" evidence="1">
    <location>
        <begin position="4"/>
        <end position="116"/>
    </location>
</feature>
<dbReference type="AlphaFoldDB" id="A0A0D1KZA9"/>
<dbReference type="Pfam" id="PF18029">
    <property type="entry name" value="Glyoxalase_6"/>
    <property type="match status" value="1"/>
</dbReference>